<keyword evidence="2 6" id="KW-0489">Methyltransferase</keyword>
<dbReference type="GO" id="GO:0009307">
    <property type="term" value="P:DNA restriction-modification system"/>
    <property type="evidence" value="ECO:0007669"/>
    <property type="project" value="InterPro"/>
</dbReference>
<gene>
    <name evidence="6" type="ORF">SAMN06297468_0112</name>
</gene>
<accession>A0A1Y6EBW2</accession>
<dbReference type="InterPro" id="IPR012327">
    <property type="entry name" value="MeTrfase_D12"/>
</dbReference>
<evidence type="ECO:0000256" key="5">
    <source>
        <dbReference type="ARBA" id="ARBA00047942"/>
    </source>
</evidence>
<protein>
    <recommendedName>
        <fullName evidence="1">site-specific DNA-methyltransferase (adenine-specific)</fullName>
        <ecNumber evidence="1">2.1.1.72</ecNumber>
    </recommendedName>
</protein>
<reference evidence="7" key="1">
    <citation type="submission" date="2017-04" db="EMBL/GenBank/DDBJ databases">
        <authorList>
            <person name="Varghese N."/>
            <person name="Submissions S."/>
        </authorList>
    </citation>
    <scope>NUCLEOTIDE SEQUENCE [LARGE SCALE GENOMIC DNA]</scope>
</reference>
<dbReference type="EMBL" id="FXWG01000001">
    <property type="protein sequence ID" value="SMQ58102.1"/>
    <property type="molecule type" value="Genomic_DNA"/>
</dbReference>
<evidence type="ECO:0000256" key="3">
    <source>
        <dbReference type="ARBA" id="ARBA00022679"/>
    </source>
</evidence>
<proteinExistence type="predicted"/>
<comment type="catalytic activity">
    <reaction evidence="5">
        <text>a 2'-deoxyadenosine in DNA + S-adenosyl-L-methionine = an N(6)-methyl-2'-deoxyadenosine in DNA + S-adenosyl-L-homocysteine + H(+)</text>
        <dbReference type="Rhea" id="RHEA:15197"/>
        <dbReference type="Rhea" id="RHEA-COMP:12418"/>
        <dbReference type="Rhea" id="RHEA-COMP:12419"/>
        <dbReference type="ChEBI" id="CHEBI:15378"/>
        <dbReference type="ChEBI" id="CHEBI:57856"/>
        <dbReference type="ChEBI" id="CHEBI:59789"/>
        <dbReference type="ChEBI" id="CHEBI:90615"/>
        <dbReference type="ChEBI" id="CHEBI:90616"/>
        <dbReference type="EC" id="2.1.1.72"/>
    </reaction>
</comment>
<name>A0A1Y6EBW2_9SPHN</name>
<dbReference type="GO" id="GO:0032259">
    <property type="term" value="P:methylation"/>
    <property type="evidence" value="ECO:0007669"/>
    <property type="project" value="UniProtKB-KW"/>
</dbReference>
<evidence type="ECO:0000256" key="1">
    <source>
        <dbReference type="ARBA" id="ARBA00011900"/>
    </source>
</evidence>
<keyword evidence="3 6" id="KW-0808">Transferase</keyword>
<dbReference type="EC" id="2.1.1.72" evidence="1"/>
<dbReference type="PRINTS" id="PR00505">
    <property type="entry name" value="D12N6MTFRASE"/>
</dbReference>
<dbReference type="GO" id="GO:0009007">
    <property type="term" value="F:site-specific DNA-methyltransferase (adenine-specific) activity"/>
    <property type="evidence" value="ECO:0007669"/>
    <property type="project" value="UniProtKB-EC"/>
</dbReference>
<sequence length="373" mass="41114">MARAEPPYIAPPESFLTRQLITYIGNKRALLPFIDSAFAQVQAELGHRRMSMLDLFSGSGVVARLMKSRASLVWANDLETYAQAINRCFLANPSAIDHAELARHTAAIAALANERPSREGFIRRLYAPADEQRISPEDRVFYTVRNAQVLDSCAPAIRALPAPFADLLMGPLLSAASRHVNTAGVFKGFYKDRAGTGRFGGAAENALSRILAPIAIEPPVLFEAPAEARVTALPAETLVEQMEPVDCAYLDPPYNQHPYGSNYFMLNAIARYEEPQEASRVSGIPKDWNRSAFNKPATALEALTHCVAAVRARFVVISYNSEGFIAPEAMTTMLERFGSLRVTSQEYPTFRGSRNLAARDKSVREFVFLLDKG</sequence>
<dbReference type="InterPro" id="IPR002052">
    <property type="entry name" value="DNA_methylase_N6_adenine_CS"/>
</dbReference>
<dbReference type="PROSITE" id="PS00092">
    <property type="entry name" value="N6_MTASE"/>
    <property type="match status" value="1"/>
</dbReference>
<dbReference type="RefSeq" id="WP_086436109.1">
    <property type="nucleotide sequence ID" value="NZ_FXWG01000001.1"/>
</dbReference>
<dbReference type="GO" id="GO:0003676">
    <property type="term" value="F:nucleic acid binding"/>
    <property type="evidence" value="ECO:0007669"/>
    <property type="project" value="InterPro"/>
</dbReference>
<dbReference type="InterPro" id="IPR029063">
    <property type="entry name" value="SAM-dependent_MTases_sf"/>
</dbReference>
<keyword evidence="7" id="KW-1185">Reference proteome</keyword>
<dbReference type="Pfam" id="PF02086">
    <property type="entry name" value="MethyltransfD12"/>
    <property type="match status" value="1"/>
</dbReference>
<dbReference type="AlphaFoldDB" id="A0A1Y6EBW2"/>
<organism evidence="6 7">
    <name type="scientific">Altererythrobacter xiamenensis</name>
    <dbReference type="NCBI Taxonomy" id="1316679"/>
    <lineage>
        <taxon>Bacteria</taxon>
        <taxon>Pseudomonadati</taxon>
        <taxon>Pseudomonadota</taxon>
        <taxon>Alphaproteobacteria</taxon>
        <taxon>Sphingomonadales</taxon>
        <taxon>Erythrobacteraceae</taxon>
        <taxon>Altererythrobacter</taxon>
    </lineage>
</organism>
<evidence type="ECO:0000313" key="7">
    <source>
        <dbReference type="Proteomes" id="UP000194420"/>
    </source>
</evidence>
<dbReference type="Proteomes" id="UP000194420">
    <property type="component" value="Unassembled WGS sequence"/>
</dbReference>
<dbReference type="SUPFAM" id="SSF53335">
    <property type="entry name" value="S-adenosyl-L-methionine-dependent methyltransferases"/>
    <property type="match status" value="1"/>
</dbReference>
<keyword evidence="4" id="KW-0949">S-adenosyl-L-methionine</keyword>
<evidence type="ECO:0000313" key="6">
    <source>
        <dbReference type="EMBL" id="SMQ58102.1"/>
    </source>
</evidence>
<evidence type="ECO:0000256" key="4">
    <source>
        <dbReference type="ARBA" id="ARBA00022691"/>
    </source>
</evidence>
<evidence type="ECO:0000256" key="2">
    <source>
        <dbReference type="ARBA" id="ARBA00022603"/>
    </source>
</evidence>
<dbReference type="OrthoDB" id="9805629at2"/>